<reference evidence="2" key="1">
    <citation type="submission" date="2016-10" db="EMBL/GenBank/DDBJ databases">
        <authorList>
            <person name="Varghese N."/>
            <person name="Submissions S."/>
        </authorList>
    </citation>
    <scope>NUCLEOTIDE SEQUENCE [LARGE SCALE GENOMIC DNA]</scope>
    <source>
        <strain evidence="2">LP51</strain>
    </source>
</reference>
<dbReference type="OrthoDB" id="896463at2"/>
<proteinExistence type="predicted"/>
<organism evidence="1 2">
    <name type="scientific">Pontibacter chinhatensis</name>
    <dbReference type="NCBI Taxonomy" id="1436961"/>
    <lineage>
        <taxon>Bacteria</taxon>
        <taxon>Pseudomonadati</taxon>
        <taxon>Bacteroidota</taxon>
        <taxon>Cytophagia</taxon>
        <taxon>Cytophagales</taxon>
        <taxon>Hymenobacteraceae</taxon>
        <taxon>Pontibacter</taxon>
    </lineage>
</organism>
<sequence length="171" mass="19970">MGIIISVPLVIMLLLGQALKPSDFNQYLTRHELLDLNREYAQILRQERQKASTDTIEVLVDLNMLYGTVVFNFKMEEQDLLHHDISDGTFQGEICGKLVEGEFTKDMKALARHIYDRFERSPPHRDVQLNQSYRYVSVSCTGRYFVARFGYWRSDSISQMTITKFNKLVPR</sequence>
<dbReference type="AlphaFoldDB" id="A0A1I2ZNJ6"/>
<keyword evidence="2" id="KW-1185">Reference proteome</keyword>
<dbReference type="Proteomes" id="UP000198724">
    <property type="component" value="Unassembled WGS sequence"/>
</dbReference>
<evidence type="ECO:0000313" key="1">
    <source>
        <dbReference type="EMBL" id="SFH39079.1"/>
    </source>
</evidence>
<dbReference type="RefSeq" id="WP_092105687.1">
    <property type="nucleotide sequence ID" value="NZ_FOOT01000016.1"/>
</dbReference>
<evidence type="ECO:0000313" key="2">
    <source>
        <dbReference type="Proteomes" id="UP000198724"/>
    </source>
</evidence>
<gene>
    <name evidence="1" type="ORF">SAMN05421739_11614</name>
</gene>
<evidence type="ECO:0008006" key="3">
    <source>
        <dbReference type="Google" id="ProtNLM"/>
    </source>
</evidence>
<protein>
    <recommendedName>
        <fullName evidence="3">Cysteine-rich secretory protein family protein</fullName>
    </recommendedName>
</protein>
<dbReference type="EMBL" id="FOOT01000016">
    <property type="protein sequence ID" value="SFH39079.1"/>
    <property type="molecule type" value="Genomic_DNA"/>
</dbReference>
<accession>A0A1I2ZNJ6</accession>
<name>A0A1I2ZNJ6_9BACT</name>